<evidence type="ECO:0000313" key="1">
    <source>
        <dbReference type="EMBL" id="ONM18259.1"/>
    </source>
</evidence>
<proteinExistence type="predicted"/>
<dbReference type="AlphaFoldDB" id="A0A1D6ED92"/>
<dbReference type="InParanoid" id="A0A1D6ED92"/>
<protein>
    <submittedName>
        <fullName evidence="1">Cytochrome oxidase 2</fullName>
    </submittedName>
</protein>
<dbReference type="EMBL" id="CM007648">
    <property type="protein sequence ID" value="ONM18259.1"/>
    <property type="molecule type" value="Genomic_DNA"/>
</dbReference>
<accession>A0A1D6ED92</accession>
<sequence length="151" mass="17302">MDQSSLLSLWGAELKKMELSSTMIFLLTDRKMLLSSSKPIMIATRGMPGIPLNRESESVEDVHRVLRALPLFREMEGILRERNLNLPSVQEISAFRVNLFSGIARESAIADYDAFWRPYSRRFTHLRDVVVLVREYKICTPECLPRATGTT</sequence>
<reference evidence="1" key="1">
    <citation type="submission" date="2015-12" db="EMBL/GenBank/DDBJ databases">
        <title>Update maize B73 reference genome by single molecule sequencing technologies.</title>
        <authorList>
            <consortium name="Maize Genome Sequencing Project"/>
            <person name="Ware D."/>
        </authorList>
    </citation>
    <scope>NUCLEOTIDE SEQUENCE [LARGE SCALE GENOMIC DNA]</scope>
    <source>
        <tissue evidence="1">Seedling</tissue>
    </source>
</reference>
<dbReference type="PaxDb" id="4577-GRMZM2G142109_P04"/>
<gene>
    <name evidence="1" type="ORF">ZEAMMB73_Zm00001d004059</name>
</gene>
<organism evidence="1">
    <name type="scientific">Zea mays</name>
    <name type="common">Maize</name>
    <dbReference type="NCBI Taxonomy" id="4577"/>
    <lineage>
        <taxon>Eukaryota</taxon>
        <taxon>Viridiplantae</taxon>
        <taxon>Streptophyta</taxon>
        <taxon>Embryophyta</taxon>
        <taxon>Tracheophyta</taxon>
        <taxon>Spermatophyta</taxon>
        <taxon>Magnoliopsida</taxon>
        <taxon>Liliopsida</taxon>
        <taxon>Poales</taxon>
        <taxon>Poaceae</taxon>
        <taxon>PACMAD clade</taxon>
        <taxon>Panicoideae</taxon>
        <taxon>Andropogonodae</taxon>
        <taxon>Andropogoneae</taxon>
        <taxon>Tripsacinae</taxon>
        <taxon>Zea</taxon>
    </lineage>
</organism>
<name>A0A1D6ED92_MAIZE</name>